<evidence type="ECO:0000256" key="3">
    <source>
        <dbReference type="ARBA" id="ARBA00022475"/>
    </source>
</evidence>
<comment type="subcellular location">
    <subcellularLocation>
        <location evidence="1">Cell membrane</location>
        <topology evidence="1">Peripheral membrane protein</topology>
    </subcellularLocation>
</comment>
<dbReference type="CDD" id="cd03257">
    <property type="entry name" value="ABC_NikE_OppD_transporters"/>
    <property type="match status" value="1"/>
</dbReference>
<sequence length="333" mass="37118">MNAKTKILEVNGVVMHYRLSGGRSVRAVDGISFSVEEGRTTGIVGESGCGKSSVAGTILRTLPDNGEIKSGKIYFKHGEIAGKSGMIDLFSLSEEEIQKIRWKGISMIFQGAMNSLNPVRRVGDQIIEIMRYKDKISKEEAQKRLERLCNIVHIDPKRMRSYPHQFSGGMKQRAVIAMALSTDPKLIIADEPTTALDLITQDRIMEEIKEIQKELKMSMIFISHDLSLVSEISDRVIVMYAGKIVESCDKRSLFREAVHPYTRGLINSCPRIRGDKGKLSGIPGEPPSLSSPPKGCRFHPRCPYAIAICREEEPEYKEMGEGHFSACWVVSDG</sequence>
<keyword evidence="4" id="KW-0997">Cell inner membrane</keyword>
<evidence type="ECO:0000256" key="6">
    <source>
        <dbReference type="ARBA" id="ARBA00022840"/>
    </source>
</evidence>
<dbReference type="FunFam" id="3.40.50.300:FF:000016">
    <property type="entry name" value="Oligopeptide ABC transporter ATP-binding component"/>
    <property type="match status" value="1"/>
</dbReference>
<dbReference type="PANTHER" id="PTHR43297:SF14">
    <property type="entry name" value="ATPASE AAA-TYPE CORE DOMAIN-CONTAINING PROTEIN"/>
    <property type="match status" value="1"/>
</dbReference>
<organism evidence="10 11">
    <name type="scientific">Candidatus Methanolliviera hydrocarbonicum</name>
    <dbReference type="NCBI Taxonomy" id="2491085"/>
    <lineage>
        <taxon>Archaea</taxon>
        <taxon>Methanobacteriati</taxon>
        <taxon>Methanobacteriota</taxon>
        <taxon>Candidatus Methanoliparia</taxon>
        <taxon>Candidatus Methanoliparales</taxon>
        <taxon>Candidatus Methanollivieraceae</taxon>
        <taxon>Candidatus Methanolliviera</taxon>
    </lineage>
</organism>
<comment type="caution">
    <text evidence="10">The sequence shown here is derived from an EMBL/GenBank/DDBJ whole genome shotgun (WGS) entry which is preliminary data.</text>
</comment>
<dbReference type="InterPro" id="IPR050388">
    <property type="entry name" value="ABC_Ni/Peptide_Import"/>
</dbReference>
<dbReference type="GO" id="GO:0005524">
    <property type="term" value="F:ATP binding"/>
    <property type="evidence" value="ECO:0007669"/>
    <property type="project" value="UniProtKB-KW"/>
</dbReference>
<dbReference type="Gene3D" id="3.40.50.300">
    <property type="entry name" value="P-loop containing nucleotide triphosphate hydrolases"/>
    <property type="match status" value="1"/>
</dbReference>
<proteinExistence type="predicted"/>
<keyword evidence="8" id="KW-0472">Membrane</keyword>
<keyword evidence="6 10" id="KW-0067">ATP-binding</keyword>
<dbReference type="SMART" id="SM00382">
    <property type="entry name" value="AAA"/>
    <property type="match status" value="1"/>
</dbReference>
<dbReference type="SUPFAM" id="SSF52540">
    <property type="entry name" value="P-loop containing nucleoside triphosphate hydrolases"/>
    <property type="match status" value="1"/>
</dbReference>
<evidence type="ECO:0000256" key="8">
    <source>
        <dbReference type="ARBA" id="ARBA00023136"/>
    </source>
</evidence>
<dbReference type="AlphaFoldDB" id="A0A520KYK9"/>
<gene>
    <name evidence="10" type="ORF">EF807_01165</name>
</gene>
<dbReference type="InterPro" id="IPR013563">
    <property type="entry name" value="Oligopep_ABC_C"/>
</dbReference>
<evidence type="ECO:0000256" key="4">
    <source>
        <dbReference type="ARBA" id="ARBA00022519"/>
    </source>
</evidence>
<evidence type="ECO:0000313" key="10">
    <source>
        <dbReference type="EMBL" id="RZN73124.1"/>
    </source>
</evidence>
<keyword evidence="5" id="KW-0547">Nucleotide-binding</keyword>
<dbReference type="InterPro" id="IPR003593">
    <property type="entry name" value="AAA+_ATPase"/>
</dbReference>
<protein>
    <submittedName>
        <fullName evidence="10">ABC transporter ATP-binding protein</fullName>
    </submittedName>
</protein>
<evidence type="ECO:0000256" key="2">
    <source>
        <dbReference type="ARBA" id="ARBA00022448"/>
    </source>
</evidence>
<dbReference type="EMBL" id="RXIL01000019">
    <property type="protein sequence ID" value="RZN73124.1"/>
    <property type="molecule type" value="Genomic_DNA"/>
</dbReference>
<dbReference type="PROSITE" id="PS00211">
    <property type="entry name" value="ABC_TRANSPORTER_1"/>
    <property type="match status" value="1"/>
</dbReference>
<dbReference type="InterPro" id="IPR027417">
    <property type="entry name" value="P-loop_NTPase"/>
</dbReference>
<name>A0A520KYK9_9EURY</name>
<reference evidence="10 11" key="1">
    <citation type="journal article" date="2019" name="Nat. Microbiol.">
        <title>Wide diversity of methane and short-chain alkane metabolisms in uncultured archaea.</title>
        <authorList>
            <person name="Borrel G."/>
            <person name="Adam P.S."/>
            <person name="McKay L.J."/>
            <person name="Chen L.X."/>
            <person name="Sierra-Garcia I.N."/>
            <person name="Sieber C.M."/>
            <person name="Letourneur Q."/>
            <person name="Ghozlane A."/>
            <person name="Andersen G.L."/>
            <person name="Li W.J."/>
            <person name="Hallam S.J."/>
            <person name="Muyzer G."/>
            <person name="de Oliveira V.M."/>
            <person name="Inskeep W.P."/>
            <person name="Banfield J.F."/>
            <person name="Gribaldo S."/>
        </authorList>
    </citation>
    <scope>NUCLEOTIDE SEQUENCE [LARGE SCALE GENOMIC DNA]</scope>
    <source>
        <strain evidence="10">NM1b</strain>
    </source>
</reference>
<evidence type="ECO:0000256" key="1">
    <source>
        <dbReference type="ARBA" id="ARBA00004202"/>
    </source>
</evidence>
<keyword evidence="7" id="KW-1278">Translocase</keyword>
<feature type="domain" description="ABC transporter" evidence="9">
    <location>
        <begin position="8"/>
        <end position="266"/>
    </location>
</feature>
<dbReference type="Proteomes" id="UP000320766">
    <property type="component" value="Unassembled WGS sequence"/>
</dbReference>
<dbReference type="NCBIfam" id="TIGR01727">
    <property type="entry name" value="oligo_HPY"/>
    <property type="match status" value="1"/>
</dbReference>
<keyword evidence="2" id="KW-0813">Transport</keyword>
<dbReference type="Pfam" id="PF08352">
    <property type="entry name" value="oligo_HPY"/>
    <property type="match status" value="1"/>
</dbReference>
<dbReference type="GO" id="GO:0015833">
    <property type="term" value="P:peptide transport"/>
    <property type="evidence" value="ECO:0007669"/>
    <property type="project" value="InterPro"/>
</dbReference>
<dbReference type="Pfam" id="PF00005">
    <property type="entry name" value="ABC_tran"/>
    <property type="match status" value="1"/>
</dbReference>
<accession>A0A520KYK9</accession>
<dbReference type="GO" id="GO:0005886">
    <property type="term" value="C:plasma membrane"/>
    <property type="evidence" value="ECO:0007669"/>
    <property type="project" value="UniProtKB-SubCell"/>
</dbReference>
<dbReference type="InterPro" id="IPR003439">
    <property type="entry name" value="ABC_transporter-like_ATP-bd"/>
</dbReference>
<evidence type="ECO:0000259" key="9">
    <source>
        <dbReference type="PROSITE" id="PS50893"/>
    </source>
</evidence>
<evidence type="ECO:0000256" key="5">
    <source>
        <dbReference type="ARBA" id="ARBA00022741"/>
    </source>
</evidence>
<evidence type="ECO:0000313" key="11">
    <source>
        <dbReference type="Proteomes" id="UP000320766"/>
    </source>
</evidence>
<dbReference type="GO" id="GO:0016887">
    <property type="term" value="F:ATP hydrolysis activity"/>
    <property type="evidence" value="ECO:0007669"/>
    <property type="project" value="InterPro"/>
</dbReference>
<dbReference type="InterPro" id="IPR017871">
    <property type="entry name" value="ABC_transporter-like_CS"/>
</dbReference>
<keyword evidence="3" id="KW-1003">Cell membrane</keyword>
<dbReference type="PANTHER" id="PTHR43297">
    <property type="entry name" value="OLIGOPEPTIDE TRANSPORT ATP-BINDING PROTEIN APPD"/>
    <property type="match status" value="1"/>
</dbReference>
<dbReference type="PROSITE" id="PS50893">
    <property type="entry name" value="ABC_TRANSPORTER_2"/>
    <property type="match status" value="1"/>
</dbReference>
<evidence type="ECO:0000256" key="7">
    <source>
        <dbReference type="ARBA" id="ARBA00022967"/>
    </source>
</evidence>